<dbReference type="Gene3D" id="1.25.40.1050">
    <property type="match status" value="1"/>
</dbReference>
<feature type="region of interest" description="Disordered" evidence="14">
    <location>
        <begin position="112"/>
        <end position="135"/>
    </location>
</feature>
<evidence type="ECO:0000256" key="12">
    <source>
        <dbReference type="ARBA" id="ARBA00046137"/>
    </source>
</evidence>
<keyword evidence="3" id="KW-0806">Transcription termination</keyword>
<dbReference type="GO" id="GO:0006364">
    <property type="term" value="P:rRNA processing"/>
    <property type="evidence" value="ECO:0007669"/>
    <property type="project" value="UniProtKB-KW"/>
</dbReference>
<feature type="domain" description="Xrn1 N-terminal" evidence="15">
    <location>
        <begin position="1"/>
        <end position="253"/>
    </location>
</feature>
<evidence type="ECO:0000256" key="4">
    <source>
        <dbReference type="ARBA" id="ARBA00022552"/>
    </source>
</evidence>
<accession>A0A061S5C0</accession>
<evidence type="ECO:0000256" key="6">
    <source>
        <dbReference type="ARBA" id="ARBA00022722"/>
    </source>
</evidence>
<evidence type="ECO:0000313" key="17">
    <source>
        <dbReference type="EMBL" id="JAC79453.1"/>
    </source>
</evidence>
<sequence length="1046" mass="118007">MGVPAFYRWLSVKYPKIVVDVIEEQPQEVNGVKIPVDTSQPNPQGIEFDNLYLDMNGIIHPCFHPEDRPAPSTETEVFDNIFDYIDRLFGMIRPRKLLYMAIDGVAPRAKMNQQRSRRFRAAQEAEEKEREEEDLRQEYAKQGIHIPKKEKSEVCDSNTITPGTPFMHRLAIALQYYVHLRLNNDPGWKDVKVILSDSNSPGEGEHKIMEYIRQQRNRPGTDPNTKHVVYGLDADLIMLGLATHEPHFYILREVVLPQQQPSDTPAFKINANGEAVEEEKPEVVQKPFQLLLVAVLREYLQLEFKVDNLPFERDPEREFDDFVFMCFFVGNDFLPHSPSLEIREGAIELLMQKYKEMLPDLGGYLTFGGEVDLEKVEKFIERVSQAEEAIFARRGRMLQGQKRRAERNKQMNAMKKQQSMHTAQGMEEVAPTARGPSDAYRHKTIMLQPAAQGPQSNRGAAAELKSKLAGSKRPPEHGVESAAFKAPRTEGSESVHSKQGSAGDAEDGVEASEEQKAANKKAAQEFKEKMEENMKEKSDMFDTMVESEKKIRLGEPGWRERYYQEKLKTPPEQQEELIRDMVKHYIEGVCWVMRYYYDGVASWDWYYPYHYAPFASDLRNLSGIKIKFELGKPFKPFNQLMGVLPAASAHALPEPFQWLFTDPESPLIDFYPKDFQIDINGKRFAWQAVVLLPFIDEQRLLEVTEPLEEKLTDEEKFRNSNRLEQLYIGPSHALVPFVLELQDCCASVAEEKRLEHKQVLDTEASGGMAGFIALGSGDPCPMTMPAPFSLGDDITANGVMCVTYLNPEPQRHEPKLQEGTILPEPKVDESDVGPPKTLWHEDLPNHLKRSGNPQDHNHNNRPQMLADAAHRYLQRSLGTAVRGGYNPYTGGYSRGVISQGPPPGLQPGGFQNQGPSWQHPHGGPPMYTRPGFEPPGFGGRPVIGGPGRPPNFPVQPFADPGAPLPYGGPPQGPFQMPPFPVDGRGPPPGQPYMQPPHPHAMAPPRGPPLHQRQPGPPGNPYALLQRPPGPGRGYGSHRDPGHGRRY</sequence>
<dbReference type="InterPro" id="IPR017151">
    <property type="entry name" value="Xrn2/3/4"/>
</dbReference>
<comment type="function">
    <text evidence="12">Possesses 5'-&gt;3' exoribonuclease activity. Required for the processing of nuclear mRNA and rRNA precursors. May promote the termination of transcription by RNA polymerase II. Essential for vegetative cell growth and chromosome segregation.</text>
</comment>
<dbReference type="FunFam" id="1.25.40.1050:FF:000002">
    <property type="entry name" value="5'-3' exoribonuclease"/>
    <property type="match status" value="1"/>
</dbReference>
<evidence type="ECO:0000256" key="2">
    <source>
        <dbReference type="ARBA" id="ARBA00006994"/>
    </source>
</evidence>
<evidence type="ECO:0000256" key="13">
    <source>
        <dbReference type="PIRNR" id="PIRNR037239"/>
    </source>
</evidence>
<comment type="function">
    <text evidence="13">Possesses 5'-&gt;3' exoribonuclease activity. Acts as an endogenous post-transcriptional gene silencing (PTGS) suppressor.</text>
</comment>
<dbReference type="PANTHER" id="PTHR12341">
    <property type="entry name" value="5'-&gt;3' EXORIBONUCLEASE"/>
    <property type="match status" value="1"/>
</dbReference>
<evidence type="ECO:0000256" key="3">
    <source>
        <dbReference type="ARBA" id="ARBA00022472"/>
    </source>
</evidence>
<keyword evidence="8 13" id="KW-0269">Exonuclease</keyword>
<keyword evidence="9" id="KW-0805">Transcription regulation</keyword>
<feature type="compositionally biased region" description="Gly residues" evidence="14">
    <location>
        <begin position="936"/>
        <end position="946"/>
    </location>
</feature>
<dbReference type="GO" id="GO:0004534">
    <property type="term" value="F:5'-3' RNA exonuclease activity"/>
    <property type="evidence" value="ECO:0007669"/>
    <property type="project" value="UniProtKB-UniRule"/>
</dbReference>
<dbReference type="GO" id="GO:0006397">
    <property type="term" value="P:mRNA processing"/>
    <property type="evidence" value="ECO:0007669"/>
    <property type="project" value="UniProtKB-UniRule"/>
</dbReference>
<feature type="compositionally biased region" description="Basic and acidic residues" evidence="14">
    <location>
        <begin position="1036"/>
        <end position="1046"/>
    </location>
</feature>
<dbReference type="GO" id="GO:0000956">
    <property type="term" value="P:nuclear-transcribed mRNA catabolic process"/>
    <property type="evidence" value="ECO:0007669"/>
    <property type="project" value="TreeGrafter"/>
</dbReference>
<dbReference type="EC" id="3.1.13.-" evidence="13"/>
<keyword evidence="6 13" id="KW-0540">Nuclease</keyword>
<dbReference type="FunFam" id="3.40.50.12390:FF:000005">
    <property type="entry name" value="5'-3' exoribonuclease 2"/>
    <property type="match status" value="1"/>
</dbReference>
<feature type="compositionally biased region" description="Basic and acidic residues" evidence="14">
    <location>
        <begin position="513"/>
        <end position="535"/>
    </location>
</feature>
<evidence type="ECO:0000256" key="5">
    <source>
        <dbReference type="ARBA" id="ARBA00022664"/>
    </source>
</evidence>
<dbReference type="Gene3D" id="3.40.50.12390">
    <property type="match status" value="2"/>
</dbReference>
<keyword evidence="11" id="KW-0539">Nucleus</keyword>
<feature type="region of interest" description="Disordered" evidence="14">
    <location>
        <begin position="899"/>
        <end position="1046"/>
    </location>
</feature>
<evidence type="ECO:0000259" key="15">
    <source>
        <dbReference type="Pfam" id="PF03159"/>
    </source>
</evidence>
<keyword evidence="5 13" id="KW-0507">mRNA processing</keyword>
<feature type="region of interest" description="Disordered" evidence="14">
    <location>
        <begin position="810"/>
        <end position="833"/>
    </location>
</feature>
<keyword evidence="7 13" id="KW-0378">Hydrolase</keyword>
<name>A0A061S5C0_9CHLO</name>
<feature type="compositionally biased region" description="Pro residues" evidence="14">
    <location>
        <begin position="962"/>
        <end position="998"/>
    </location>
</feature>
<dbReference type="Pfam" id="PF03159">
    <property type="entry name" value="XRN_N"/>
    <property type="match status" value="1"/>
</dbReference>
<proteinExistence type="inferred from homology"/>
<gene>
    <name evidence="17" type="primary">RAT1</name>
    <name evidence="17" type="ORF">TSPGSL018_12676</name>
</gene>
<keyword evidence="10" id="KW-0804">Transcription</keyword>
<dbReference type="GO" id="GO:0006353">
    <property type="term" value="P:DNA-templated transcription termination"/>
    <property type="evidence" value="ECO:0007669"/>
    <property type="project" value="UniProtKB-KW"/>
</dbReference>
<evidence type="ECO:0000256" key="11">
    <source>
        <dbReference type="ARBA" id="ARBA00023242"/>
    </source>
</evidence>
<dbReference type="PIRSF" id="PIRSF037239">
    <property type="entry name" value="Exonuclease_Xrn2"/>
    <property type="match status" value="1"/>
</dbReference>
<dbReference type="GO" id="GO:0005634">
    <property type="term" value="C:nucleus"/>
    <property type="evidence" value="ECO:0007669"/>
    <property type="project" value="UniProtKB-SubCell"/>
</dbReference>
<protein>
    <recommendedName>
        <fullName evidence="13">5'-3' exoribonuclease</fullName>
        <ecNumber evidence="13">3.1.13.-</ecNumber>
    </recommendedName>
</protein>
<evidence type="ECO:0000256" key="8">
    <source>
        <dbReference type="ARBA" id="ARBA00022839"/>
    </source>
</evidence>
<keyword evidence="4" id="KW-0698">rRNA processing</keyword>
<organism evidence="17">
    <name type="scientific">Tetraselmis sp. GSL018</name>
    <dbReference type="NCBI Taxonomy" id="582737"/>
    <lineage>
        <taxon>Eukaryota</taxon>
        <taxon>Viridiplantae</taxon>
        <taxon>Chlorophyta</taxon>
        <taxon>core chlorophytes</taxon>
        <taxon>Chlorodendrophyceae</taxon>
        <taxon>Chlorodendrales</taxon>
        <taxon>Chlorodendraceae</taxon>
        <taxon>Tetraselmis</taxon>
    </lineage>
</organism>
<feature type="region of interest" description="Disordered" evidence="14">
    <location>
        <begin position="448"/>
        <end position="535"/>
    </location>
</feature>
<dbReference type="GO" id="GO:0003723">
    <property type="term" value="F:RNA binding"/>
    <property type="evidence" value="ECO:0007669"/>
    <property type="project" value="TreeGrafter"/>
</dbReference>
<evidence type="ECO:0000256" key="14">
    <source>
        <dbReference type="SAM" id="MobiDB-lite"/>
    </source>
</evidence>
<dbReference type="EMBL" id="GBEZ01005905">
    <property type="protein sequence ID" value="JAC79453.1"/>
    <property type="molecule type" value="Transcribed_RNA"/>
</dbReference>
<dbReference type="Pfam" id="PF17846">
    <property type="entry name" value="XRN_M"/>
    <property type="match status" value="1"/>
</dbReference>
<feature type="domain" description="Xrn1 helical" evidence="16">
    <location>
        <begin position="314"/>
        <end position="832"/>
    </location>
</feature>
<evidence type="ECO:0000256" key="10">
    <source>
        <dbReference type="ARBA" id="ARBA00023163"/>
    </source>
</evidence>
<dbReference type="FunFam" id="3.40.50.12390:FF:000003">
    <property type="entry name" value="5'-3' exoribonuclease"/>
    <property type="match status" value="1"/>
</dbReference>
<comment type="similarity">
    <text evidence="2 13">Belongs to the 5'-3' exonuclease family. XRN2/RAT1 subfamily.</text>
</comment>
<evidence type="ECO:0000259" key="16">
    <source>
        <dbReference type="Pfam" id="PF17846"/>
    </source>
</evidence>
<dbReference type="InterPro" id="IPR027073">
    <property type="entry name" value="5_3_exoribonuclease"/>
</dbReference>
<feature type="region of interest" description="Disordered" evidence="14">
    <location>
        <begin position="398"/>
        <end position="436"/>
    </location>
</feature>
<dbReference type="InterPro" id="IPR004859">
    <property type="entry name" value="Xrn1_N"/>
</dbReference>
<comment type="subcellular location">
    <subcellularLocation>
        <location evidence="1">Nucleus</location>
    </subcellularLocation>
</comment>
<dbReference type="InterPro" id="IPR041412">
    <property type="entry name" value="Xrn1_helical"/>
</dbReference>
<dbReference type="PANTHER" id="PTHR12341:SF41">
    <property type="entry name" value="5'-3' EXORIBONUCLEASE 2"/>
    <property type="match status" value="1"/>
</dbReference>
<evidence type="ECO:0000256" key="7">
    <source>
        <dbReference type="ARBA" id="ARBA00022801"/>
    </source>
</evidence>
<reference evidence="17" key="1">
    <citation type="submission" date="2014-05" db="EMBL/GenBank/DDBJ databases">
        <title>The transcriptome of the halophilic microalga Tetraselmis sp. GSL018 isolated from the Great Salt Lake, Utah.</title>
        <authorList>
            <person name="Jinkerson R.E."/>
            <person name="D'Adamo S."/>
            <person name="Posewitz M.C."/>
        </authorList>
    </citation>
    <scope>NUCLEOTIDE SEQUENCE</scope>
    <source>
        <strain evidence="17">GSL018</strain>
    </source>
</reference>
<feature type="compositionally biased region" description="Basic and acidic residues" evidence="14">
    <location>
        <begin position="487"/>
        <end position="496"/>
    </location>
</feature>
<evidence type="ECO:0000256" key="9">
    <source>
        <dbReference type="ARBA" id="ARBA00023015"/>
    </source>
</evidence>
<evidence type="ECO:0000256" key="1">
    <source>
        <dbReference type="ARBA" id="ARBA00004123"/>
    </source>
</evidence>
<dbReference type="CDD" id="cd18673">
    <property type="entry name" value="PIN_XRN1-2-like"/>
    <property type="match status" value="1"/>
</dbReference>
<dbReference type="AlphaFoldDB" id="A0A061S5C0"/>